<keyword evidence="5" id="KW-0378">Hydrolase</keyword>
<evidence type="ECO:0000256" key="10">
    <source>
        <dbReference type="RuleBase" id="RU361274"/>
    </source>
</evidence>
<dbReference type="InterPro" id="IPR038371">
    <property type="entry name" value="Cu_polyphenol_OxRdtase_sf"/>
</dbReference>
<name>M4VGV9_9BACT</name>
<comment type="catalytic activity">
    <reaction evidence="7">
        <text>adenosine + H2O + H(+) = inosine + NH4(+)</text>
        <dbReference type="Rhea" id="RHEA:24408"/>
        <dbReference type="ChEBI" id="CHEBI:15377"/>
        <dbReference type="ChEBI" id="CHEBI:15378"/>
        <dbReference type="ChEBI" id="CHEBI:16335"/>
        <dbReference type="ChEBI" id="CHEBI:17596"/>
        <dbReference type="ChEBI" id="CHEBI:28938"/>
        <dbReference type="EC" id="3.5.4.4"/>
    </reaction>
    <physiologicalReaction direction="left-to-right" evidence="7">
        <dbReference type="Rhea" id="RHEA:24409"/>
    </physiologicalReaction>
</comment>
<reference evidence="11 12" key="1">
    <citation type="journal article" date="2013" name="ISME J.">
        <title>By their genes ye shall know them: genomic signatures of predatory bacteria.</title>
        <authorList>
            <person name="Pasternak Z."/>
            <person name="Pietrokovski S."/>
            <person name="Rotem O."/>
            <person name="Gophna U."/>
            <person name="Lurie-Weinberger M.N."/>
            <person name="Jurkevitch E."/>
        </authorList>
    </citation>
    <scope>NUCLEOTIDE SEQUENCE [LARGE SCALE GENOMIC DNA]</scope>
    <source>
        <strain evidence="11">EPB</strain>
    </source>
</reference>
<evidence type="ECO:0000256" key="5">
    <source>
        <dbReference type="ARBA" id="ARBA00022801"/>
    </source>
</evidence>
<gene>
    <name evidence="11" type="ORF">A11S_898</name>
</gene>
<dbReference type="PANTHER" id="PTHR30616">
    <property type="entry name" value="UNCHARACTERIZED PROTEIN YFIH"/>
    <property type="match status" value="1"/>
</dbReference>
<organism evidence="11 12">
    <name type="scientific">Micavibrio aeruginosavorus EPB</name>
    <dbReference type="NCBI Taxonomy" id="349215"/>
    <lineage>
        <taxon>Bacteria</taxon>
        <taxon>Pseudomonadati</taxon>
        <taxon>Bdellovibrionota</taxon>
        <taxon>Bdellovibrionia</taxon>
        <taxon>Bdellovibrionales</taxon>
        <taxon>Pseudobdellovibrionaceae</taxon>
        <taxon>Micavibrio</taxon>
    </lineage>
</organism>
<evidence type="ECO:0000256" key="9">
    <source>
        <dbReference type="ARBA" id="ARBA00049893"/>
    </source>
</evidence>
<accession>M4VGV9</accession>
<evidence type="ECO:0000256" key="4">
    <source>
        <dbReference type="ARBA" id="ARBA00022723"/>
    </source>
</evidence>
<dbReference type="GO" id="GO:0005507">
    <property type="term" value="F:copper ion binding"/>
    <property type="evidence" value="ECO:0007669"/>
    <property type="project" value="TreeGrafter"/>
</dbReference>
<evidence type="ECO:0000256" key="3">
    <source>
        <dbReference type="ARBA" id="ARBA00022679"/>
    </source>
</evidence>
<comment type="catalytic activity">
    <reaction evidence="8">
        <text>adenosine + phosphate = alpha-D-ribose 1-phosphate + adenine</text>
        <dbReference type="Rhea" id="RHEA:27642"/>
        <dbReference type="ChEBI" id="CHEBI:16335"/>
        <dbReference type="ChEBI" id="CHEBI:16708"/>
        <dbReference type="ChEBI" id="CHEBI:43474"/>
        <dbReference type="ChEBI" id="CHEBI:57720"/>
        <dbReference type="EC" id="2.4.2.1"/>
    </reaction>
    <physiologicalReaction direction="left-to-right" evidence="8">
        <dbReference type="Rhea" id="RHEA:27643"/>
    </physiologicalReaction>
</comment>
<dbReference type="KEGG" id="man:A11S_898"/>
<dbReference type="Gene3D" id="3.60.140.10">
    <property type="entry name" value="CNF1/YfiH-like putative cysteine hydrolases"/>
    <property type="match status" value="1"/>
</dbReference>
<evidence type="ECO:0000313" key="11">
    <source>
        <dbReference type="EMBL" id="AGH97720.1"/>
    </source>
</evidence>
<proteinExistence type="inferred from homology"/>
<keyword evidence="3" id="KW-0808">Transferase</keyword>
<dbReference type="NCBIfam" id="TIGR00726">
    <property type="entry name" value="peptidoglycan editing factor PgeF"/>
    <property type="match status" value="1"/>
</dbReference>
<evidence type="ECO:0000256" key="1">
    <source>
        <dbReference type="ARBA" id="ARBA00000553"/>
    </source>
</evidence>
<evidence type="ECO:0000313" key="12">
    <source>
        <dbReference type="Proteomes" id="UP000011932"/>
    </source>
</evidence>
<dbReference type="PANTHER" id="PTHR30616:SF2">
    <property type="entry name" value="PURINE NUCLEOSIDE PHOSPHORYLASE LACC1"/>
    <property type="match status" value="1"/>
</dbReference>
<dbReference type="GO" id="GO:0017061">
    <property type="term" value="F:S-methyl-5-thioadenosine phosphorylase activity"/>
    <property type="evidence" value="ECO:0007669"/>
    <property type="project" value="UniProtKB-EC"/>
</dbReference>
<dbReference type="CDD" id="cd16833">
    <property type="entry name" value="YfiH"/>
    <property type="match status" value="1"/>
</dbReference>
<comment type="similarity">
    <text evidence="2 10">Belongs to the purine nucleoside phosphorylase YfiH/LACC1 family.</text>
</comment>
<keyword evidence="4" id="KW-0479">Metal-binding</keyword>
<dbReference type="GO" id="GO:0016787">
    <property type="term" value="F:hydrolase activity"/>
    <property type="evidence" value="ECO:0007669"/>
    <property type="project" value="UniProtKB-KW"/>
</dbReference>
<dbReference type="HOGENOM" id="CLU_065784_2_0_5"/>
<evidence type="ECO:0000256" key="8">
    <source>
        <dbReference type="ARBA" id="ARBA00048968"/>
    </source>
</evidence>
<dbReference type="InterPro" id="IPR003730">
    <property type="entry name" value="Cu_polyphenol_OxRdtase"/>
</dbReference>
<evidence type="ECO:0000256" key="2">
    <source>
        <dbReference type="ARBA" id="ARBA00007353"/>
    </source>
</evidence>
<dbReference type="STRING" id="349215.A11S_898"/>
<dbReference type="Pfam" id="PF02578">
    <property type="entry name" value="Cu-oxidase_4"/>
    <property type="match status" value="1"/>
</dbReference>
<comment type="catalytic activity">
    <reaction evidence="1">
        <text>inosine + phosphate = alpha-D-ribose 1-phosphate + hypoxanthine</text>
        <dbReference type="Rhea" id="RHEA:27646"/>
        <dbReference type="ChEBI" id="CHEBI:17368"/>
        <dbReference type="ChEBI" id="CHEBI:17596"/>
        <dbReference type="ChEBI" id="CHEBI:43474"/>
        <dbReference type="ChEBI" id="CHEBI:57720"/>
        <dbReference type="EC" id="2.4.2.1"/>
    </reaction>
    <physiologicalReaction direction="left-to-right" evidence="1">
        <dbReference type="Rhea" id="RHEA:27647"/>
    </physiologicalReaction>
</comment>
<dbReference type="RefSeq" id="WP_015467269.1">
    <property type="nucleotide sequence ID" value="NC_020812.1"/>
</dbReference>
<dbReference type="AlphaFoldDB" id="M4VGV9"/>
<dbReference type="InterPro" id="IPR011324">
    <property type="entry name" value="Cytotoxic_necrot_fac-like_cat"/>
</dbReference>
<keyword evidence="6" id="KW-0862">Zinc</keyword>
<sequence>MTTIDVPCYSDGNFISPMITNIAHGFFGRRGGVSKGIYTALNCGLGTQDDADAVAENRKRVADVLGAAPDHLISMKQVHSATCLYVDKPWAVETRPDADGFVTDVPGLALGVLTADCGPVLFYGEKSSGAPVIGAAHAGWGGALNGVLESTVREMARHGAALDGIHASIGPCIGPASYEVKMDFIGNFLNQDPENERFFKPGRGDDSYYFDLPGYIAWRLAMAGVRHVSIGGQDTYAADHDWFSYRRATHRKEADYGRQISAIMIRN</sequence>
<dbReference type="OrthoDB" id="4279at2"/>
<dbReference type="SUPFAM" id="SSF64438">
    <property type="entry name" value="CNF1/YfiH-like putative cysteine hydrolases"/>
    <property type="match status" value="1"/>
</dbReference>
<comment type="catalytic activity">
    <reaction evidence="9">
        <text>S-methyl-5'-thioadenosine + phosphate = 5-(methylsulfanyl)-alpha-D-ribose 1-phosphate + adenine</text>
        <dbReference type="Rhea" id="RHEA:11852"/>
        <dbReference type="ChEBI" id="CHEBI:16708"/>
        <dbReference type="ChEBI" id="CHEBI:17509"/>
        <dbReference type="ChEBI" id="CHEBI:43474"/>
        <dbReference type="ChEBI" id="CHEBI:58533"/>
        <dbReference type="EC" id="2.4.2.28"/>
    </reaction>
    <physiologicalReaction direction="left-to-right" evidence="9">
        <dbReference type="Rhea" id="RHEA:11853"/>
    </physiologicalReaction>
</comment>
<evidence type="ECO:0000256" key="6">
    <source>
        <dbReference type="ARBA" id="ARBA00022833"/>
    </source>
</evidence>
<dbReference type="EMBL" id="CP003538">
    <property type="protein sequence ID" value="AGH97720.1"/>
    <property type="molecule type" value="Genomic_DNA"/>
</dbReference>
<dbReference type="PATRIC" id="fig|349215.9.peg.869"/>
<dbReference type="Proteomes" id="UP000011932">
    <property type="component" value="Chromosome"/>
</dbReference>
<evidence type="ECO:0000256" key="7">
    <source>
        <dbReference type="ARBA" id="ARBA00047989"/>
    </source>
</evidence>
<protein>
    <recommendedName>
        <fullName evidence="10">Purine nucleoside phosphorylase</fullName>
    </recommendedName>
</protein>